<dbReference type="RefSeq" id="WP_037548196.1">
    <property type="nucleotide sequence ID" value="NZ_CAJCFZ010000004.1"/>
</dbReference>
<proteinExistence type="predicted"/>
<reference evidence="6 7" key="1">
    <citation type="submission" date="2017-12" db="EMBL/GenBank/DDBJ databases">
        <title>FDA dAtabase for Regulatory Grade micrObial Sequences (FDA-ARGOS): Supporting development and validation of Infectious Disease Dx tests.</title>
        <authorList>
            <person name="Hoffmann M."/>
            <person name="Allard M."/>
            <person name="Evans P."/>
            <person name="Brown E."/>
            <person name="Tallon L."/>
            <person name="Sadzewicz L."/>
            <person name="Sengamalay N."/>
            <person name="Ott S."/>
            <person name="Godinez A."/>
            <person name="Nagaraj S."/>
            <person name="Vavikolanu K."/>
            <person name="Aluvathingal J."/>
            <person name="Nadendla S."/>
            <person name="Sichtig H."/>
        </authorList>
    </citation>
    <scope>NUCLEOTIDE SEQUENCE [LARGE SCALE GENOMIC DNA]</scope>
    <source>
        <strain evidence="6 7">FDAARGOS_148</strain>
    </source>
</reference>
<dbReference type="InterPro" id="IPR003265">
    <property type="entry name" value="HhH-GPD_domain"/>
</dbReference>
<dbReference type="Gene3D" id="1.10.340.30">
    <property type="entry name" value="Hypothetical protein, domain 2"/>
    <property type="match status" value="1"/>
</dbReference>
<keyword evidence="6" id="KW-0540">Nuclease</keyword>
<dbReference type="SMART" id="SM00478">
    <property type="entry name" value="ENDO3c"/>
    <property type="match status" value="1"/>
</dbReference>
<keyword evidence="6" id="KW-0378">Hydrolase</keyword>
<feature type="domain" description="HhH-GPD" evidence="5">
    <location>
        <begin position="37"/>
        <end position="194"/>
    </location>
</feature>
<dbReference type="PANTHER" id="PTHR10359">
    <property type="entry name" value="A/G-SPECIFIC ADENINE GLYCOSYLASE/ENDONUCLEASE III"/>
    <property type="match status" value="1"/>
</dbReference>
<dbReference type="GO" id="GO:0046872">
    <property type="term" value="F:metal ion binding"/>
    <property type="evidence" value="ECO:0007669"/>
    <property type="project" value="UniProtKB-KW"/>
</dbReference>
<dbReference type="GO" id="GO:0006284">
    <property type="term" value="P:base-excision repair"/>
    <property type="evidence" value="ECO:0007669"/>
    <property type="project" value="InterPro"/>
</dbReference>
<dbReference type="InterPro" id="IPR011257">
    <property type="entry name" value="DNA_glycosylase"/>
</dbReference>
<keyword evidence="1" id="KW-0004">4Fe-4S</keyword>
<dbReference type="PANTHER" id="PTHR10359:SF19">
    <property type="entry name" value="DNA REPAIR GLYCOSYLASE MJ1434-RELATED"/>
    <property type="match status" value="1"/>
</dbReference>
<evidence type="ECO:0000256" key="2">
    <source>
        <dbReference type="ARBA" id="ARBA00022723"/>
    </source>
</evidence>
<evidence type="ECO:0000313" key="6">
    <source>
        <dbReference type="EMBL" id="PNN21804.1"/>
    </source>
</evidence>
<dbReference type="AlphaFoldDB" id="A0A2K0A9V8"/>
<keyword evidence="6" id="KW-0255">Endonuclease</keyword>
<name>A0A2K0A9V8_STAHA</name>
<dbReference type="SUPFAM" id="SSF48150">
    <property type="entry name" value="DNA-glycosylase"/>
    <property type="match status" value="1"/>
</dbReference>
<protein>
    <submittedName>
        <fullName evidence="6">Endonuclease III</fullName>
    </submittedName>
</protein>
<dbReference type="PIRSF" id="PIRSF001435">
    <property type="entry name" value="Nth"/>
    <property type="match status" value="1"/>
</dbReference>
<evidence type="ECO:0000256" key="4">
    <source>
        <dbReference type="ARBA" id="ARBA00023014"/>
    </source>
</evidence>
<dbReference type="Proteomes" id="UP000053523">
    <property type="component" value="Unassembled WGS sequence"/>
</dbReference>
<keyword evidence="2" id="KW-0479">Metal-binding</keyword>
<accession>A0A2K0A9V8</accession>
<evidence type="ECO:0000313" key="7">
    <source>
        <dbReference type="Proteomes" id="UP000053523"/>
    </source>
</evidence>
<evidence type="ECO:0000256" key="1">
    <source>
        <dbReference type="ARBA" id="ARBA00022485"/>
    </source>
</evidence>
<keyword evidence="4" id="KW-0411">Iron-sulfur</keyword>
<organism evidence="6 7">
    <name type="scientific">Staphylococcus haemolyticus</name>
    <dbReference type="NCBI Taxonomy" id="1283"/>
    <lineage>
        <taxon>Bacteria</taxon>
        <taxon>Bacillati</taxon>
        <taxon>Bacillota</taxon>
        <taxon>Bacilli</taxon>
        <taxon>Bacillales</taxon>
        <taxon>Staphylococcaceae</taxon>
        <taxon>Staphylococcus</taxon>
    </lineage>
</organism>
<dbReference type="EMBL" id="LORN02000015">
    <property type="protein sequence ID" value="PNN21804.1"/>
    <property type="molecule type" value="Genomic_DNA"/>
</dbReference>
<comment type="caution">
    <text evidence="6">The sequence shown here is derived from an EMBL/GenBank/DDBJ whole genome shotgun (WGS) entry which is preliminary data.</text>
</comment>
<dbReference type="CDD" id="cd00056">
    <property type="entry name" value="ENDO3c"/>
    <property type="match status" value="1"/>
</dbReference>
<gene>
    <name evidence="6" type="ORF">AL503_013860</name>
</gene>
<evidence type="ECO:0000256" key="3">
    <source>
        <dbReference type="ARBA" id="ARBA00023004"/>
    </source>
</evidence>
<sequence>MPTLTTEELYETLLEHMGQQHWWPAESPEEMMLGAILVQNTNWKNADMALLRLKEKTNFNPQKILSLPLTELQETIRSSGFYRNKGKAIHALFQWLNQFNFDYENIDQHYGDNLRRELLKIRGIGSETADVLLVYIFKGIEFIPDSYTRRLYSKLGYAHTESYDKFKKQISLPPHFTNQDANEFHALLDNFGKNYFNGNGTQKYTFLEDYFNKND</sequence>
<dbReference type="GO" id="GO:0051539">
    <property type="term" value="F:4 iron, 4 sulfur cluster binding"/>
    <property type="evidence" value="ECO:0007669"/>
    <property type="project" value="UniProtKB-KW"/>
</dbReference>
<evidence type="ECO:0000259" key="5">
    <source>
        <dbReference type="SMART" id="SM00478"/>
    </source>
</evidence>
<dbReference type="GO" id="GO:0004519">
    <property type="term" value="F:endonuclease activity"/>
    <property type="evidence" value="ECO:0007669"/>
    <property type="project" value="UniProtKB-KW"/>
</dbReference>
<dbReference type="Pfam" id="PF00730">
    <property type="entry name" value="HhH-GPD"/>
    <property type="match status" value="1"/>
</dbReference>
<keyword evidence="3" id="KW-0408">Iron</keyword>